<dbReference type="PROSITE" id="PS51257">
    <property type="entry name" value="PROKAR_LIPOPROTEIN"/>
    <property type="match status" value="1"/>
</dbReference>
<feature type="region of interest" description="Disordered" evidence="2">
    <location>
        <begin position="377"/>
        <end position="404"/>
    </location>
</feature>
<feature type="compositionally biased region" description="Low complexity" evidence="2">
    <location>
        <begin position="93"/>
        <end position="106"/>
    </location>
</feature>
<feature type="region of interest" description="Disordered" evidence="2">
    <location>
        <begin position="1392"/>
        <end position="1413"/>
    </location>
</feature>
<feature type="region of interest" description="Disordered" evidence="2">
    <location>
        <begin position="1261"/>
        <end position="1380"/>
    </location>
</feature>
<feature type="compositionally biased region" description="Polar residues" evidence="2">
    <location>
        <begin position="1367"/>
        <end position="1378"/>
    </location>
</feature>
<reference evidence="3" key="1">
    <citation type="submission" date="2022-08" db="UniProtKB">
        <authorList>
            <consortium name="EnsemblMetazoa"/>
        </authorList>
    </citation>
    <scope>IDENTIFICATION</scope>
    <source>
        <strain evidence="3">05x7-T-G4-1.051#20</strain>
    </source>
</reference>
<keyword evidence="1" id="KW-0175">Coiled coil</keyword>
<feature type="region of interest" description="Disordered" evidence="2">
    <location>
        <begin position="205"/>
        <end position="316"/>
    </location>
</feature>
<keyword evidence="4" id="KW-1185">Reference proteome</keyword>
<feature type="coiled-coil region" evidence="1">
    <location>
        <begin position="688"/>
        <end position="718"/>
    </location>
</feature>
<dbReference type="Proteomes" id="UP000005408">
    <property type="component" value="Unassembled WGS sequence"/>
</dbReference>
<evidence type="ECO:0000256" key="1">
    <source>
        <dbReference type="SAM" id="Coils"/>
    </source>
</evidence>
<dbReference type="EnsemblMetazoa" id="G7975.1">
    <property type="protein sequence ID" value="G7975.1:cds"/>
    <property type="gene ID" value="G7975"/>
</dbReference>
<name>A0A8W8NW45_MAGGI</name>
<proteinExistence type="predicted"/>
<organism evidence="3 4">
    <name type="scientific">Magallana gigas</name>
    <name type="common">Pacific oyster</name>
    <name type="synonym">Crassostrea gigas</name>
    <dbReference type="NCBI Taxonomy" id="29159"/>
    <lineage>
        <taxon>Eukaryota</taxon>
        <taxon>Metazoa</taxon>
        <taxon>Spiralia</taxon>
        <taxon>Lophotrochozoa</taxon>
        <taxon>Mollusca</taxon>
        <taxon>Bivalvia</taxon>
        <taxon>Autobranchia</taxon>
        <taxon>Pteriomorphia</taxon>
        <taxon>Ostreida</taxon>
        <taxon>Ostreoidea</taxon>
        <taxon>Ostreidae</taxon>
        <taxon>Magallana</taxon>
    </lineage>
</organism>
<feature type="compositionally biased region" description="Low complexity" evidence="2">
    <location>
        <begin position="259"/>
        <end position="279"/>
    </location>
</feature>
<protein>
    <submittedName>
        <fullName evidence="3">Uncharacterized protein</fullName>
    </submittedName>
</protein>
<feature type="compositionally biased region" description="Low complexity" evidence="2">
    <location>
        <begin position="71"/>
        <end position="86"/>
    </location>
</feature>
<evidence type="ECO:0000313" key="3">
    <source>
        <dbReference type="EnsemblMetazoa" id="G7975.1:cds"/>
    </source>
</evidence>
<accession>A0A8W8NW45</accession>
<evidence type="ECO:0000313" key="4">
    <source>
        <dbReference type="Proteomes" id="UP000005408"/>
    </source>
</evidence>
<feature type="compositionally biased region" description="Polar residues" evidence="2">
    <location>
        <begin position="135"/>
        <end position="144"/>
    </location>
</feature>
<feature type="compositionally biased region" description="Low complexity" evidence="2">
    <location>
        <begin position="114"/>
        <end position="124"/>
    </location>
</feature>
<feature type="region of interest" description="Disordered" evidence="2">
    <location>
        <begin position="36"/>
        <end position="176"/>
    </location>
</feature>
<feature type="compositionally biased region" description="Polar residues" evidence="2">
    <location>
        <begin position="1392"/>
        <end position="1408"/>
    </location>
</feature>
<sequence length="1604" mass="177044">MAKNFGVECFPRNYCVTFTLCAVIVVLAISCIPQSVHGNHVPQPGSRNANPTRGRNIRPEVRTTPQRRRGSPQQQAPSRAASSSRRFSVQQNARAATQQRASASRRTNQRGEPSSRTRQGQRSRLSSRDSRRTLNVRNISNRVSSRGRLRPGSDTNGRVRPMENADANKQLNNRGNLDLFPSSINQFINKLKERIPNIGLGLGVHIQDPEGNSQRSSSSSSRSRSRSSSRSSSGSVMDTIGQLGSLFNRRRNSPPSNPSPSTSSRSNSQSSNDISVGSNVRGHEIMTDQWQPPSQPPNRPSSQFLASNQLPPDTVVVPNVQGNPSLFNSGFPQAQPNPMNTVNVNPIPQPVVHQPQVVPQPSFGFPQQNVVNQQPPTFSLQQQHQQIQHHQQHHHQQLQQQQQHIQQLQQLHQQQQLVNNQVNSFRLTPPQAPVQSMIPQPQISPNVVVQQAPQQIQSFLGQQVISPFQQNQQPFQLNGNQNMLMQQQAIQSSGTIAQPMQVPMTNTNTFQLIGNQQSTNVRRPVLPTPAPVMTQAIQTNGQTIINGAGRPFQSPQSVIQMSFNPSPSQSQTMTGQQNLGLSASQTPGQFVNAQGQIFNLQPSSQNTYQVINGQLVPVQQSFQLFPTGQTVPPGQSQQQAIPSGQVQMSAFETNLANGVRRAQNPQTPTRVPFSFGLFASKSGPSAKISNLTSQAKQLVEHNAQIEMQNQLLQQLLIEQVLNSHGVNTTSLPPTANQTTPSNSFAIPSNTNIQPAAVAFNWREGTAVNKSNDGIRRVVHGSRSPGGVKVISLRAANTVSPFNRSAVGVTLSPSVSGTVKNSSPAVVRVVANKSYVVKPTYDPEVLPQYRNSKNATLRSMDRTDRLNTTDIPEEIEVNGMSLDSPADRNGVGTPHPLDSYVHGVHGHNNMGTRPVTPATAFGMGYGTRKNESLHKMDRTDRLNTTDIPEEIEVNGQSLDSPADRNGMNIHHPLDYLVHGVTASGGAAQHNVQASYNRPAPPPEEPEEMFFTASQPGYIDTTIGLGTNVMDMKHFRDPSLFDAVSHQAYELMHHLQFSLSRIPSNVLHGIQYWMPNIPYDVFMSIKNSAPRFYQGFHDSVGNIPMSVARGIINLVDMIRHSSAKTTKPVKTVASKIAKVLHDSFTSHKPPTTQSLYDFRIFDMIQLTTTPPMPITTPSPVRHSAKTLAKLMNLVKLLVHEPSTTTTTAAPTSPNPIPVAPQTNTTTPVSNTTMNANTSAPVAINTNASNSTTEVLANISVTKVDKSQSGQTNIDKVSVTRQQMERERQGFQNRRLPPTPPQGQQEIRQSSNTGPGIRLPPTPPQDQPQNEGGFHQNVGHQNSGNARRGETRLNQVVQPRIQKPPKPAQRPQSTSQRSHPNTVRKHGIFEIQNLKPNNVPTQNMGKNSNLNGRGMNSKPKLTTDYPTQVPPKLIPDNNNYPTQVPPKIHHFDNKKGFRHERIATPPVYQHPQIVTEAYNIRPHYQQPYPTMPPYQPQPITTTVPSVISTAPYYDSFQQRPRQHQQQQQQQQVDYYQPNAQQNSPDYNYQSSFYGDGVTNPAATEGFGFSAQAQNPRRQPIENTIQYKEFSNAHRKGFSISEVFGKKK</sequence>
<feature type="compositionally biased region" description="Polar residues" evidence="2">
    <location>
        <begin position="1299"/>
        <end position="1311"/>
    </location>
</feature>
<feature type="compositionally biased region" description="Polar residues" evidence="2">
    <location>
        <begin position="1261"/>
        <end position="1279"/>
    </location>
</feature>
<feature type="compositionally biased region" description="Low complexity" evidence="2">
    <location>
        <begin position="377"/>
        <end position="389"/>
    </location>
</feature>
<evidence type="ECO:0000256" key="2">
    <source>
        <dbReference type="SAM" id="MobiDB-lite"/>
    </source>
</evidence>
<feature type="compositionally biased region" description="Low complexity" evidence="2">
    <location>
        <begin position="213"/>
        <end position="235"/>
    </location>
</feature>